<comment type="caution">
    <text evidence="2">The sequence shown here is derived from an EMBL/GenBank/DDBJ whole genome shotgun (WGS) entry which is preliminary data.</text>
</comment>
<evidence type="ECO:0000313" key="3">
    <source>
        <dbReference type="Proteomes" id="UP000034934"/>
    </source>
</evidence>
<organism evidence="2 3">
    <name type="scientific">Candidatus Nomurabacteria bacterium GW2011_GWF1_31_48</name>
    <dbReference type="NCBI Taxonomy" id="1618767"/>
    <lineage>
        <taxon>Bacteria</taxon>
        <taxon>Candidatus Nomuraibacteriota</taxon>
    </lineage>
</organism>
<evidence type="ECO:0000313" key="2">
    <source>
        <dbReference type="EMBL" id="KKP29940.1"/>
    </source>
</evidence>
<reference evidence="2 3" key="1">
    <citation type="journal article" date="2015" name="Nature">
        <title>rRNA introns, odd ribosomes, and small enigmatic genomes across a large radiation of phyla.</title>
        <authorList>
            <person name="Brown C.T."/>
            <person name="Hug L.A."/>
            <person name="Thomas B.C."/>
            <person name="Sharon I."/>
            <person name="Castelle C.J."/>
            <person name="Singh A."/>
            <person name="Wilkins M.J."/>
            <person name="Williams K.H."/>
            <person name="Banfield J.F."/>
        </authorList>
    </citation>
    <scope>NUCLEOTIDE SEQUENCE [LARGE SCALE GENOMIC DNA]</scope>
</reference>
<gene>
    <name evidence="2" type="ORF">UR19_C0006G0003</name>
</gene>
<proteinExistence type="predicted"/>
<keyword evidence="1" id="KW-0472">Membrane</keyword>
<name>A0A0G0AT98_9BACT</name>
<dbReference type="AlphaFoldDB" id="A0A0G0AT98"/>
<keyword evidence="1" id="KW-1133">Transmembrane helix</keyword>
<protein>
    <submittedName>
        <fullName evidence="2">Uncharacterized protein</fullName>
    </submittedName>
</protein>
<feature type="transmembrane region" description="Helical" evidence="1">
    <location>
        <begin position="72"/>
        <end position="91"/>
    </location>
</feature>
<dbReference type="EMBL" id="LBOG01000006">
    <property type="protein sequence ID" value="KKP29940.1"/>
    <property type="molecule type" value="Genomic_DNA"/>
</dbReference>
<evidence type="ECO:0000256" key="1">
    <source>
        <dbReference type="SAM" id="Phobius"/>
    </source>
</evidence>
<accession>A0A0G0AT98</accession>
<sequence>MDKNNDLVRYISNEQAKGTSVEVIKNSLLSIGWKEEQFSSYFLEQPIIRESTQTQSIQETPIKSKHHLGKKILFIVLILFLLICGASIYYFRNDLKKDLINLPIIKDIFFINDFNQQSNIEMPYVNGSFKILSPIAGETYIAGQTITINWTPGTPGLTYINFYKSDNSYSTMAKPQNNPDTSGSMQYTFPVDIPLGQYKIYAFYTNTLNGVDETISLFDSGEGRFNIITDLTTKVAPVVQNDTVQPVLNKTSFTDCGEANYDIKANNLENNLNSMSIKSVNAFKCFSSIIEFCENGTFSMLEKDKDSVSVSSKGDLCYLNFKMAGDKKTYDCSYPKILPSVFFKAIYSDPENISSEEEKKISKGVSFEMALLFGIAMNTPKDGIWTIDNFYGSKVTCKEI</sequence>
<keyword evidence="1" id="KW-0812">Transmembrane</keyword>
<dbReference type="Proteomes" id="UP000034934">
    <property type="component" value="Unassembled WGS sequence"/>
</dbReference>